<dbReference type="Pfam" id="PF00528">
    <property type="entry name" value="BPD_transp_1"/>
    <property type="match status" value="1"/>
</dbReference>
<evidence type="ECO:0000259" key="8">
    <source>
        <dbReference type="PROSITE" id="PS50928"/>
    </source>
</evidence>
<dbReference type="PROSITE" id="PS50928">
    <property type="entry name" value="ABC_TM1"/>
    <property type="match status" value="1"/>
</dbReference>
<comment type="subcellular location">
    <subcellularLocation>
        <location evidence="1 7">Cell membrane</location>
        <topology evidence="1 7">Multi-pass membrane protein</topology>
    </subcellularLocation>
</comment>
<evidence type="ECO:0000256" key="5">
    <source>
        <dbReference type="ARBA" id="ARBA00022989"/>
    </source>
</evidence>
<evidence type="ECO:0000256" key="1">
    <source>
        <dbReference type="ARBA" id="ARBA00004651"/>
    </source>
</evidence>
<keyword evidence="6 7" id="KW-0472">Membrane</keyword>
<dbReference type="EMBL" id="JALPRK010000016">
    <property type="protein sequence ID" value="MCK8488719.1"/>
    <property type="molecule type" value="Genomic_DNA"/>
</dbReference>
<comment type="similarity">
    <text evidence="7">Belongs to the binding-protein-dependent transport system permease family.</text>
</comment>
<evidence type="ECO:0000256" key="7">
    <source>
        <dbReference type="RuleBase" id="RU363032"/>
    </source>
</evidence>
<evidence type="ECO:0000256" key="6">
    <source>
        <dbReference type="ARBA" id="ARBA00023136"/>
    </source>
</evidence>
<dbReference type="CDD" id="cd06261">
    <property type="entry name" value="TM_PBP2"/>
    <property type="match status" value="1"/>
</dbReference>
<dbReference type="GO" id="GO:0005886">
    <property type="term" value="C:plasma membrane"/>
    <property type="evidence" value="ECO:0007669"/>
    <property type="project" value="UniProtKB-SubCell"/>
</dbReference>
<dbReference type="InterPro" id="IPR000515">
    <property type="entry name" value="MetI-like"/>
</dbReference>
<comment type="caution">
    <text evidence="9">The sequence shown here is derived from an EMBL/GenBank/DDBJ whole genome shotgun (WGS) entry which is preliminary data.</text>
</comment>
<feature type="transmembrane region" description="Helical" evidence="7">
    <location>
        <begin position="164"/>
        <end position="181"/>
    </location>
</feature>
<keyword evidence="10" id="KW-1185">Reference proteome</keyword>
<dbReference type="InterPro" id="IPR035906">
    <property type="entry name" value="MetI-like_sf"/>
</dbReference>
<evidence type="ECO:0000313" key="9">
    <source>
        <dbReference type="EMBL" id="MCK8488719.1"/>
    </source>
</evidence>
<feature type="transmembrane region" description="Helical" evidence="7">
    <location>
        <begin position="84"/>
        <end position="106"/>
    </location>
</feature>
<evidence type="ECO:0000256" key="3">
    <source>
        <dbReference type="ARBA" id="ARBA00022475"/>
    </source>
</evidence>
<accession>A0A9X2BQ51</accession>
<dbReference type="Gene3D" id="1.10.3720.10">
    <property type="entry name" value="MetI-like"/>
    <property type="match status" value="1"/>
</dbReference>
<proteinExistence type="inferred from homology"/>
<gene>
    <name evidence="9" type="ORF">M0651_16195</name>
</gene>
<dbReference type="AlphaFoldDB" id="A0A9X2BQ51"/>
<evidence type="ECO:0000313" key="10">
    <source>
        <dbReference type="Proteomes" id="UP001139534"/>
    </source>
</evidence>
<dbReference type="PANTHER" id="PTHR43744:SF9">
    <property type="entry name" value="POLYGALACTURONAN_RHAMNOGALACTURONAN TRANSPORT SYSTEM PERMEASE PROTEIN YTCP"/>
    <property type="match status" value="1"/>
</dbReference>
<reference evidence="9" key="1">
    <citation type="submission" date="2022-04" db="EMBL/GenBank/DDBJ databases">
        <authorList>
            <person name="Seo M.-J."/>
        </authorList>
    </citation>
    <scope>NUCLEOTIDE SEQUENCE</scope>
    <source>
        <strain evidence="9">MBLB2552</strain>
    </source>
</reference>
<name>A0A9X2BQ51_9BACL</name>
<keyword evidence="3" id="KW-1003">Cell membrane</keyword>
<sequence>MAKSKLPINKPITFFILFTMLFSGGLIPSYLLIKGLGLMNSIWALILPGLIGPVNVFIIRNYFRSLPVELEESAVIDGASHLKIFFRISLPLSAPILATVALWVGVAHWQAWYDVFLYITDTKKWVLQSVIRRILIENRPQDLLGAATQVFGETNAVDPRQMEAAVVMISILPMLFIYPFLQRYFVTGLVHGAVKG</sequence>
<dbReference type="SUPFAM" id="SSF161098">
    <property type="entry name" value="MetI-like"/>
    <property type="match status" value="1"/>
</dbReference>
<dbReference type="RefSeq" id="WP_248552781.1">
    <property type="nucleotide sequence ID" value="NZ_JALPRK010000016.1"/>
</dbReference>
<keyword evidence="2 7" id="KW-0813">Transport</keyword>
<dbReference type="PANTHER" id="PTHR43744">
    <property type="entry name" value="ABC TRANSPORTER PERMEASE PROTEIN MG189-RELATED-RELATED"/>
    <property type="match status" value="1"/>
</dbReference>
<feature type="domain" description="ABC transmembrane type-1" evidence="8">
    <location>
        <begin position="1"/>
        <end position="181"/>
    </location>
</feature>
<keyword evidence="4 7" id="KW-0812">Transmembrane</keyword>
<feature type="transmembrane region" description="Helical" evidence="7">
    <location>
        <begin position="12"/>
        <end position="30"/>
    </location>
</feature>
<organism evidence="9 10">
    <name type="scientific">Paenibacillus mellifer</name>
    <dbReference type="NCBI Taxonomy" id="2937794"/>
    <lineage>
        <taxon>Bacteria</taxon>
        <taxon>Bacillati</taxon>
        <taxon>Bacillota</taxon>
        <taxon>Bacilli</taxon>
        <taxon>Bacillales</taxon>
        <taxon>Paenibacillaceae</taxon>
        <taxon>Paenibacillus</taxon>
    </lineage>
</organism>
<protein>
    <submittedName>
        <fullName evidence="9">Carbohydrate ABC transporter permease</fullName>
    </submittedName>
</protein>
<evidence type="ECO:0000256" key="2">
    <source>
        <dbReference type="ARBA" id="ARBA00022448"/>
    </source>
</evidence>
<dbReference type="Proteomes" id="UP001139534">
    <property type="component" value="Unassembled WGS sequence"/>
</dbReference>
<evidence type="ECO:0000256" key="4">
    <source>
        <dbReference type="ARBA" id="ARBA00022692"/>
    </source>
</evidence>
<keyword evidence="5 7" id="KW-1133">Transmembrane helix</keyword>
<dbReference type="GO" id="GO:0055085">
    <property type="term" value="P:transmembrane transport"/>
    <property type="evidence" value="ECO:0007669"/>
    <property type="project" value="InterPro"/>
</dbReference>
<feature type="transmembrane region" description="Helical" evidence="7">
    <location>
        <begin position="42"/>
        <end position="63"/>
    </location>
</feature>